<evidence type="ECO:0000259" key="6">
    <source>
        <dbReference type="PROSITE" id="PS50157"/>
    </source>
</evidence>
<dbReference type="SUPFAM" id="SSF57667">
    <property type="entry name" value="beta-beta-alpha zinc fingers"/>
    <property type="match status" value="1"/>
</dbReference>
<dbReference type="Gene3D" id="3.30.160.60">
    <property type="entry name" value="Classic Zinc Finger"/>
    <property type="match status" value="2"/>
</dbReference>
<dbReference type="GO" id="GO:0000978">
    <property type="term" value="F:RNA polymerase II cis-regulatory region sequence-specific DNA binding"/>
    <property type="evidence" value="ECO:0007669"/>
    <property type="project" value="TreeGrafter"/>
</dbReference>
<feature type="domain" description="C2H2-type" evidence="6">
    <location>
        <begin position="202"/>
        <end position="231"/>
    </location>
</feature>
<dbReference type="PROSITE" id="PS50157">
    <property type="entry name" value="ZINC_FINGER_C2H2_2"/>
    <property type="match status" value="2"/>
</dbReference>
<protein>
    <recommendedName>
        <fullName evidence="6">C2H2-type domain-containing protein</fullName>
    </recommendedName>
</protein>
<keyword evidence="2 4" id="KW-0863">Zinc-finger</keyword>
<sequence length="351" mass="39233">MPTKPTRPLGHPERSHIWHAVLANKEYGYADPPDPSRWVEAETWSSETLVMPAACKPLSFLVNRPLARREASVVASSETVVPRSVPSAKYLQPRAKPDPYEKLAELGIVKWIDGRKHMELDGKWIPMHYEPHPGKQSWREYPKPVPGVTKKEKGRKPATVKTGPKKNGYTYTCKAEGCGKIFGRSEHLKRHIRSVHTHETPYMCALPFCDKAFARRDNLLQHERKHKHYQAMFDCTANFAGKLRPEYLPHLDESVAKTRENIAMLASMLPPEYHYLLPEPVDDPSYNPEAGHIATDSNSAAELSGPGHPADPATAGPSGVCRSLIPVNDDAVSPFPLDDLLQIPDASPWSP</sequence>
<proteinExistence type="predicted"/>
<keyword evidence="3" id="KW-0862">Zinc</keyword>
<dbReference type="Proteomes" id="UP000218811">
    <property type="component" value="Unassembled WGS sequence"/>
</dbReference>
<dbReference type="AlphaFoldDB" id="A0A2H3J3P6"/>
<evidence type="ECO:0000256" key="1">
    <source>
        <dbReference type="ARBA" id="ARBA00022723"/>
    </source>
</evidence>
<organism evidence="7 8">
    <name type="scientific">Wolfiporia cocos (strain MD-104)</name>
    <name type="common">Brown rot fungus</name>
    <dbReference type="NCBI Taxonomy" id="742152"/>
    <lineage>
        <taxon>Eukaryota</taxon>
        <taxon>Fungi</taxon>
        <taxon>Dikarya</taxon>
        <taxon>Basidiomycota</taxon>
        <taxon>Agaricomycotina</taxon>
        <taxon>Agaricomycetes</taxon>
        <taxon>Polyporales</taxon>
        <taxon>Phaeolaceae</taxon>
        <taxon>Wolfiporia</taxon>
    </lineage>
</organism>
<feature type="region of interest" description="Disordered" evidence="5">
    <location>
        <begin position="284"/>
        <end position="321"/>
    </location>
</feature>
<dbReference type="Pfam" id="PF00096">
    <property type="entry name" value="zf-C2H2"/>
    <property type="match status" value="2"/>
</dbReference>
<dbReference type="OrthoDB" id="6365676at2759"/>
<evidence type="ECO:0000256" key="5">
    <source>
        <dbReference type="SAM" id="MobiDB-lite"/>
    </source>
</evidence>
<reference evidence="7 8" key="1">
    <citation type="journal article" date="2012" name="Science">
        <title>The Paleozoic origin of enzymatic lignin decomposition reconstructed from 31 fungal genomes.</title>
        <authorList>
            <person name="Floudas D."/>
            <person name="Binder M."/>
            <person name="Riley R."/>
            <person name="Barry K."/>
            <person name="Blanchette R.A."/>
            <person name="Henrissat B."/>
            <person name="Martinez A.T."/>
            <person name="Otillar R."/>
            <person name="Spatafora J.W."/>
            <person name="Yadav J.S."/>
            <person name="Aerts A."/>
            <person name="Benoit I."/>
            <person name="Boyd A."/>
            <person name="Carlson A."/>
            <person name="Copeland A."/>
            <person name="Coutinho P.M."/>
            <person name="de Vries R.P."/>
            <person name="Ferreira P."/>
            <person name="Findley K."/>
            <person name="Foster B."/>
            <person name="Gaskell J."/>
            <person name="Glotzer D."/>
            <person name="Gorecki P."/>
            <person name="Heitman J."/>
            <person name="Hesse C."/>
            <person name="Hori C."/>
            <person name="Igarashi K."/>
            <person name="Jurgens J.A."/>
            <person name="Kallen N."/>
            <person name="Kersten P."/>
            <person name="Kohler A."/>
            <person name="Kuees U."/>
            <person name="Kumar T.K.A."/>
            <person name="Kuo A."/>
            <person name="LaButti K."/>
            <person name="Larrondo L.F."/>
            <person name="Lindquist E."/>
            <person name="Ling A."/>
            <person name="Lombard V."/>
            <person name="Lucas S."/>
            <person name="Lundell T."/>
            <person name="Martin R."/>
            <person name="McLaughlin D.J."/>
            <person name="Morgenstern I."/>
            <person name="Morin E."/>
            <person name="Murat C."/>
            <person name="Nagy L.G."/>
            <person name="Nolan M."/>
            <person name="Ohm R.A."/>
            <person name="Patyshakuliyeva A."/>
            <person name="Rokas A."/>
            <person name="Ruiz-Duenas F.J."/>
            <person name="Sabat G."/>
            <person name="Salamov A."/>
            <person name="Samejima M."/>
            <person name="Schmutz J."/>
            <person name="Slot J.C."/>
            <person name="St John F."/>
            <person name="Stenlid J."/>
            <person name="Sun H."/>
            <person name="Sun S."/>
            <person name="Syed K."/>
            <person name="Tsang A."/>
            <person name="Wiebenga A."/>
            <person name="Young D."/>
            <person name="Pisabarro A."/>
            <person name="Eastwood D.C."/>
            <person name="Martin F."/>
            <person name="Cullen D."/>
            <person name="Grigoriev I.V."/>
            <person name="Hibbett D.S."/>
        </authorList>
    </citation>
    <scope>NUCLEOTIDE SEQUENCE [LARGE SCALE GENOMIC DNA]</scope>
    <source>
        <strain evidence="7 8">MD-104</strain>
    </source>
</reference>
<name>A0A2H3J3P6_WOLCO</name>
<dbReference type="InterPro" id="IPR013087">
    <property type="entry name" value="Znf_C2H2_type"/>
</dbReference>
<dbReference type="PANTHER" id="PTHR23235:SF120">
    <property type="entry name" value="KRUPPEL-LIKE FACTOR 15"/>
    <property type="match status" value="1"/>
</dbReference>
<dbReference type="GO" id="GO:0000981">
    <property type="term" value="F:DNA-binding transcription factor activity, RNA polymerase II-specific"/>
    <property type="evidence" value="ECO:0007669"/>
    <property type="project" value="TreeGrafter"/>
</dbReference>
<evidence type="ECO:0000256" key="3">
    <source>
        <dbReference type="ARBA" id="ARBA00022833"/>
    </source>
</evidence>
<dbReference type="STRING" id="742152.A0A2H3J3P6"/>
<keyword evidence="1" id="KW-0479">Metal-binding</keyword>
<dbReference type="SMART" id="SM00355">
    <property type="entry name" value="ZnF_C2H2"/>
    <property type="match status" value="2"/>
</dbReference>
<dbReference type="PANTHER" id="PTHR23235">
    <property type="entry name" value="KRUEPPEL-LIKE TRANSCRIPTION FACTOR"/>
    <property type="match status" value="1"/>
</dbReference>
<dbReference type="GO" id="GO:0008270">
    <property type="term" value="F:zinc ion binding"/>
    <property type="evidence" value="ECO:0007669"/>
    <property type="project" value="UniProtKB-KW"/>
</dbReference>
<evidence type="ECO:0000256" key="2">
    <source>
        <dbReference type="ARBA" id="ARBA00022771"/>
    </source>
</evidence>
<dbReference type="PROSITE" id="PS00028">
    <property type="entry name" value="ZINC_FINGER_C2H2_1"/>
    <property type="match status" value="2"/>
</dbReference>
<evidence type="ECO:0000256" key="4">
    <source>
        <dbReference type="PROSITE-ProRule" id="PRU00042"/>
    </source>
</evidence>
<dbReference type="InterPro" id="IPR036236">
    <property type="entry name" value="Znf_C2H2_sf"/>
</dbReference>
<evidence type="ECO:0000313" key="7">
    <source>
        <dbReference type="EMBL" id="PCH34403.1"/>
    </source>
</evidence>
<feature type="region of interest" description="Disordered" evidence="5">
    <location>
        <begin position="135"/>
        <end position="163"/>
    </location>
</feature>
<gene>
    <name evidence="7" type="ORF">WOLCODRAFT_135696</name>
</gene>
<evidence type="ECO:0000313" key="8">
    <source>
        <dbReference type="Proteomes" id="UP000218811"/>
    </source>
</evidence>
<accession>A0A2H3J3P6</accession>
<dbReference type="EMBL" id="KB467831">
    <property type="protein sequence ID" value="PCH34403.1"/>
    <property type="molecule type" value="Genomic_DNA"/>
</dbReference>
<feature type="domain" description="C2H2-type" evidence="6">
    <location>
        <begin position="171"/>
        <end position="201"/>
    </location>
</feature>
<keyword evidence="8" id="KW-1185">Reference proteome</keyword>